<dbReference type="InterPro" id="IPR048142">
    <property type="entry name" value="QRL_CxxC_CxxC"/>
</dbReference>
<comment type="caution">
    <text evidence="1">The sequence shown here is derived from an EMBL/GenBank/DDBJ whole genome shotgun (WGS) entry which is preliminary data.</text>
</comment>
<dbReference type="EMBL" id="JACHMQ010000001">
    <property type="protein sequence ID" value="MBB6393531.1"/>
    <property type="molecule type" value="Genomic_DNA"/>
</dbReference>
<dbReference type="AlphaFoldDB" id="A0A7X0FTQ7"/>
<sequence>MARRSSARFWDPCGDRYGIPTYPWRQAPPHLATRRQLAAAGLRPGGYVVAQVLWHRWRGQGVAFLYDRRCALPKRAPSPAQRAALAKALAARRTCPRCRTDVGYVLPRRLGCCLGCASDWERDAA</sequence>
<dbReference type="NCBIfam" id="NF041638">
    <property type="entry name" value="QRL_CxxC_CxxC"/>
    <property type="match status" value="1"/>
</dbReference>
<gene>
    <name evidence="1" type="ORF">BKA00_000445</name>
</gene>
<keyword evidence="2" id="KW-1185">Reference proteome</keyword>
<dbReference type="RefSeq" id="WP_185023334.1">
    <property type="nucleotide sequence ID" value="NZ_JACHMQ010000001.1"/>
</dbReference>
<dbReference type="Proteomes" id="UP000546324">
    <property type="component" value="Unassembled WGS sequence"/>
</dbReference>
<proteinExistence type="predicted"/>
<evidence type="ECO:0000313" key="1">
    <source>
        <dbReference type="EMBL" id="MBB6393531.1"/>
    </source>
</evidence>
<evidence type="ECO:0000313" key="2">
    <source>
        <dbReference type="Proteomes" id="UP000546324"/>
    </source>
</evidence>
<protein>
    <submittedName>
        <fullName evidence="1">Uncharacterized protein</fullName>
    </submittedName>
</protein>
<organism evidence="1 2">
    <name type="scientific">Actinomadura coerulea</name>
    <dbReference type="NCBI Taxonomy" id="46159"/>
    <lineage>
        <taxon>Bacteria</taxon>
        <taxon>Bacillati</taxon>
        <taxon>Actinomycetota</taxon>
        <taxon>Actinomycetes</taxon>
        <taxon>Streptosporangiales</taxon>
        <taxon>Thermomonosporaceae</taxon>
        <taxon>Actinomadura</taxon>
    </lineage>
</organism>
<name>A0A7X0FTQ7_9ACTN</name>
<accession>A0A7X0FTQ7</accession>
<reference evidence="1 2" key="1">
    <citation type="submission" date="2020-08" db="EMBL/GenBank/DDBJ databases">
        <title>Sequencing the genomes of 1000 actinobacteria strains.</title>
        <authorList>
            <person name="Klenk H.-P."/>
        </authorList>
    </citation>
    <scope>NUCLEOTIDE SEQUENCE [LARGE SCALE GENOMIC DNA]</scope>
    <source>
        <strain evidence="1 2">DSM 43675</strain>
    </source>
</reference>